<dbReference type="AlphaFoldDB" id="A0A8D5ZHM0"/>
<evidence type="ECO:0000313" key="1">
    <source>
        <dbReference type="EMBL" id="BCU69824.1"/>
    </source>
</evidence>
<protein>
    <submittedName>
        <fullName evidence="1">Uncharacterized protein</fullName>
    </submittedName>
</protein>
<organism evidence="1 2">
    <name type="scientific">Stygiolobus caldivivus</name>
    <dbReference type="NCBI Taxonomy" id="2824673"/>
    <lineage>
        <taxon>Archaea</taxon>
        <taxon>Thermoproteota</taxon>
        <taxon>Thermoprotei</taxon>
        <taxon>Sulfolobales</taxon>
        <taxon>Sulfolobaceae</taxon>
        <taxon>Stygiolobus</taxon>
    </lineage>
</organism>
<keyword evidence="2" id="KW-1185">Reference proteome</keyword>
<evidence type="ECO:0000313" key="2">
    <source>
        <dbReference type="Proteomes" id="UP000825123"/>
    </source>
</evidence>
<dbReference type="Proteomes" id="UP000825123">
    <property type="component" value="Chromosome"/>
</dbReference>
<name>A0A8D5ZHM0_9CREN</name>
<accession>A0A8D5ZHM0</accession>
<reference evidence="1 2" key="1">
    <citation type="submission" date="2021-04" db="EMBL/GenBank/DDBJ databases">
        <title>Complete genome sequence of Stygiolobus sp. KN-1.</title>
        <authorList>
            <person name="Nakamura K."/>
            <person name="Sakai H."/>
            <person name="Kurosawa N."/>
        </authorList>
    </citation>
    <scope>NUCLEOTIDE SEQUENCE [LARGE SCALE GENOMIC DNA]</scope>
    <source>
        <strain evidence="1 2">KN-1</strain>
    </source>
</reference>
<dbReference type="KEGG" id="csty:KN1_11210"/>
<proteinExistence type="predicted"/>
<gene>
    <name evidence="1" type="ORF">KN1_11210</name>
</gene>
<dbReference type="EMBL" id="AP024597">
    <property type="protein sequence ID" value="BCU69824.1"/>
    <property type="molecule type" value="Genomic_DNA"/>
</dbReference>
<sequence>MGKIEAVVFQAFKNGGNKEQPLNNYTVTTFIKCLQPNTLSYAYPNSKYYKILIKYLENIQFLPYYCAEPKQSQPSQFLILYIRI</sequence>